<dbReference type="InterPro" id="IPR025245">
    <property type="entry name" value="DUF4197"/>
</dbReference>
<accession>A0A9X2L7B7</accession>
<sequence length="246" mass="26149">MPSSRRSVLFLLAGGGVAACTPGDLGSVVEGVLGSQGGTAPGGLSQAEAAEGIRAALSQGVGQAIAQVGKVNGYFADREVRIPLPPRLASLQSDLSRFGLSGSLDELERQLNRGAEEAAPQARSIFSDAIRRLTIADALNIVRGSDTAATEYFQRETTEPLTRLFSPIMEQALQRTGAIRTFDQMAARLSNVPLAPQLGEDAKRDLIGHGVGRGLDGLFYYVAREEQAIRSNPAKRTSEILRRVFG</sequence>
<comment type="caution">
    <text evidence="1">The sequence shown here is derived from an EMBL/GenBank/DDBJ whole genome shotgun (WGS) entry which is preliminary data.</text>
</comment>
<proteinExistence type="predicted"/>
<dbReference type="EMBL" id="JANIBC010000001">
    <property type="protein sequence ID" value="MCQ8184418.1"/>
    <property type="molecule type" value="Genomic_DNA"/>
</dbReference>
<dbReference type="RefSeq" id="WP_256618220.1">
    <property type="nucleotide sequence ID" value="NZ_JANIBC010000001.1"/>
</dbReference>
<organism evidence="1 2">
    <name type="scientific">Parvularcula maris</name>
    <dbReference type="NCBI Taxonomy" id="2965077"/>
    <lineage>
        <taxon>Bacteria</taxon>
        <taxon>Pseudomonadati</taxon>
        <taxon>Pseudomonadota</taxon>
        <taxon>Alphaproteobacteria</taxon>
        <taxon>Parvularculales</taxon>
        <taxon>Parvularculaceae</taxon>
        <taxon>Parvularcula</taxon>
    </lineage>
</organism>
<protein>
    <submittedName>
        <fullName evidence="1">DUF4197 domain-containing protein</fullName>
    </submittedName>
</protein>
<evidence type="ECO:0000313" key="1">
    <source>
        <dbReference type="EMBL" id="MCQ8184418.1"/>
    </source>
</evidence>
<dbReference type="Proteomes" id="UP001142610">
    <property type="component" value="Unassembled WGS sequence"/>
</dbReference>
<evidence type="ECO:0000313" key="2">
    <source>
        <dbReference type="Proteomes" id="UP001142610"/>
    </source>
</evidence>
<dbReference type="PROSITE" id="PS51257">
    <property type="entry name" value="PROKAR_LIPOPROTEIN"/>
    <property type="match status" value="1"/>
</dbReference>
<gene>
    <name evidence="1" type="ORF">NOG11_03370</name>
</gene>
<dbReference type="Pfam" id="PF13852">
    <property type="entry name" value="DUF4197"/>
    <property type="match status" value="1"/>
</dbReference>
<name>A0A9X2L7B7_9PROT</name>
<dbReference type="AlphaFoldDB" id="A0A9X2L7B7"/>
<keyword evidence="2" id="KW-1185">Reference proteome</keyword>
<reference evidence="1" key="1">
    <citation type="submission" date="2022-07" db="EMBL/GenBank/DDBJ databases">
        <title>Parvularcula maris sp. nov., an algicidal bacterium isolated from seawater.</title>
        <authorList>
            <person name="Li F."/>
        </authorList>
    </citation>
    <scope>NUCLEOTIDE SEQUENCE</scope>
    <source>
        <strain evidence="1">BGMRC 0090</strain>
    </source>
</reference>